<dbReference type="RefSeq" id="WP_320005338.1">
    <property type="nucleotide sequence ID" value="NZ_JAUHJS010000008.1"/>
</dbReference>
<dbReference type="InterPro" id="IPR001478">
    <property type="entry name" value="PDZ"/>
</dbReference>
<keyword evidence="3" id="KW-1185">Reference proteome</keyword>
<protein>
    <submittedName>
        <fullName evidence="2">Aspartyl protease family protein</fullName>
    </submittedName>
</protein>
<dbReference type="EMBL" id="JAUHJS010000008">
    <property type="protein sequence ID" value="MDN4166802.1"/>
    <property type="molecule type" value="Genomic_DNA"/>
</dbReference>
<dbReference type="InterPro" id="IPR021109">
    <property type="entry name" value="Peptidase_aspartic_dom_sf"/>
</dbReference>
<dbReference type="SMART" id="SM00228">
    <property type="entry name" value="PDZ"/>
    <property type="match status" value="1"/>
</dbReference>
<dbReference type="Proteomes" id="UP001168552">
    <property type="component" value="Unassembled WGS sequence"/>
</dbReference>
<evidence type="ECO:0000259" key="1">
    <source>
        <dbReference type="SMART" id="SM00228"/>
    </source>
</evidence>
<name>A0ABT8F8P5_9BACT</name>
<sequence length="415" mass="46182">MSLVRKTVFVLLSLCLAQLGYTQHMGTKFGFELAQGKKKLDIPFEIYNNLIIVDVVLNKVIPLKFIVDTGVKTSILADRIYLDILHVDYDRSITLVGAAGGIGVEALIANNVSLEMPGLTCHGLSIFVMTEDYLRLGNSLGISVHGILGSELFNRFVVKVNYATRTLTLYEPSAFKRNPRGYEVYDLLIEESKPYIRASIVQGDTSTFDGKFLIDTGASHSAMLHVGSNEKIYVPEPNISALLGRGLSGDIYGKVGRISSISLGKFNFNSVLTSFPDSSSYQGIIGETKRQGTIGGNLMNRLHLIFDYSQKKLYVRKGSGYSRPFDTDMTGMEILATGVDFKIFLINEVRENTPAQRADIRAGDVIVKINHSRAYQLTLSQIYRIFNSKPGRKIHLKILRNQQVIKKTIVLERLI</sequence>
<dbReference type="GO" id="GO:0008233">
    <property type="term" value="F:peptidase activity"/>
    <property type="evidence" value="ECO:0007669"/>
    <property type="project" value="UniProtKB-KW"/>
</dbReference>
<dbReference type="GO" id="GO:0006508">
    <property type="term" value="P:proteolysis"/>
    <property type="evidence" value="ECO:0007669"/>
    <property type="project" value="UniProtKB-KW"/>
</dbReference>
<organism evidence="2 3">
    <name type="scientific">Shiella aurantiaca</name>
    <dbReference type="NCBI Taxonomy" id="3058365"/>
    <lineage>
        <taxon>Bacteria</taxon>
        <taxon>Pseudomonadati</taxon>
        <taxon>Bacteroidota</taxon>
        <taxon>Cytophagia</taxon>
        <taxon>Cytophagales</taxon>
        <taxon>Shiellaceae</taxon>
        <taxon>Shiella</taxon>
    </lineage>
</organism>
<dbReference type="Pfam" id="PF13650">
    <property type="entry name" value="Asp_protease_2"/>
    <property type="match status" value="1"/>
</dbReference>
<keyword evidence="2" id="KW-0645">Protease</keyword>
<dbReference type="Gene3D" id="2.40.70.10">
    <property type="entry name" value="Acid Proteases"/>
    <property type="match status" value="2"/>
</dbReference>
<dbReference type="Pfam" id="PF13180">
    <property type="entry name" value="PDZ_2"/>
    <property type="match status" value="1"/>
</dbReference>
<accession>A0ABT8F8P5</accession>
<proteinExistence type="predicted"/>
<reference evidence="2" key="1">
    <citation type="submission" date="2023-06" db="EMBL/GenBank/DDBJ databases">
        <title>Cytophagales bacterium Strain LB-30, isolated from soil.</title>
        <authorList>
            <person name="Liu B."/>
        </authorList>
    </citation>
    <scope>NUCLEOTIDE SEQUENCE</scope>
    <source>
        <strain evidence="2">LB-30</strain>
    </source>
</reference>
<comment type="caution">
    <text evidence="2">The sequence shown here is derived from an EMBL/GenBank/DDBJ whole genome shotgun (WGS) entry which is preliminary data.</text>
</comment>
<keyword evidence="2" id="KW-0378">Hydrolase</keyword>
<evidence type="ECO:0000313" key="2">
    <source>
        <dbReference type="EMBL" id="MDN4166802.1"/>
    </source>
</evidence>
<evidence type="ECO:0000313" key="3">
    <source>
        <dbReference type="Proteomes" id="UP001168552"/>
    </source>
</evidence>
<dbReference type="SUPFAM" id="SSF50156">
    <property type="entry name" value="PDZ domain-like"/>
    <property type="match status" value="1"/>
</dbReference>
<dbReference type="Gene3D" id="2.30.42.10">
    <property type="match status" value="1"/>
</dbReference>
<feature type="domain" description="PDZ" evidence="1">
    <location>
        <begin position="328"/>
        <end position="402"/>
    </location>
</feature>
<gene>
    <name evidence="2" type="ORF">QWY31_14920</name>
</gene>
<dbReference type="InterPro" id="IPR036034">
    <property type="entry name" value="PDZ_sf"/>
</dbReference>